<keyword evidence="2" id="KW-1185">Reference proteome</keyword>
<comment type="caution">
    <text evidence="1">The sequence shown here is derived from an EMBL/GenBank/DDBJ whole genome shotgun (WGS) entry which is preliminary data.</text>
</comment>
<dbReference type="RefSeq" id="WP_152747663.1">
    <property type="nucleotide sequence ID" value="NZ_VUAZ01000142.1"/>
</dbReference>
<name>A0A5N7KR22_9PSED</name>
<organism evidence="1 2">
    <name type="scientific">Pseudomonas kitaguniensis</name>
    <dbReference type="NCBI Taxonomy" id="2607908"/>
    <lineage>
        <taxon>Bacteria</taxon>
        <taxon>Pseudomonadati</taxon>
        <taxon>Pseudomonadota</taxon>
        <taxon>Gammaproteobacteria</taxon>
        <taxon>Pseudomonadales</taxon>
        <taxon>Pseudomonadaceae</taxon>
        <taxon>Pseudomonas</taxon>
    </lineage>
</organism>
<accession>A0A5N7KR22</accession>
<dbReference type="Pfam" id="PF10720">
    <property type="entry name" value="DUF2515"/>
    <property type="match status" value="1"/>
</dbReference>
<gene>
    <name evidence="1" type="ORF">F0169_22650</name>
</gene>
<protein>
    <submittedName>
        <fullName evidence="1">Uncharacterized protein</fullName>
    </submittedName>
</protein>
<evidence type="ECO:0000313" key="2">
    <source>
        <dbReference type="Proteomes" id="UP000326112"/>
    </source>
</evidence>
<dbReference type="EMBL" id="VUAZ01000142">
    <property type="protein sequence ID" value="MPR04624.1"/>
    <property type="molecule type" value="Genomic_DNA"/>
</dbReference>
<dbReference type="Proteomes" id="UP000326112">
    <property type="component" value="Unassembled WGS sequence"/>
</dbReference>
<evidence type="ECO:0000313" key="1">
    <source>
        <dbReference type="EMBL" id="MPR04624.1"/>
    </source>
</evidence>
<reference evidence="1 2" key="1">
    <citation type="journal article" date="2020" name="Int. J. Syst. Evol. Microbiol.">
        <title>Pseudomonas kitaguniensis sp. nov., a pathogen causing bacterial rot of Welsh onion in Japan.</title>
        <authorList>
            <person name="Sawada H."/>
            <person name="Fujikawa T."/>
            <person name="Nishiwaki Y."/>
            <person name="Horita H."/>
        </authorList>
    </citation>
    <scope>NUCLEOTIDE SEQUENCE [LARGE SCALE GENOMIC DNA]</scope>
    <source>
        <strain evidence="1 2">MAFF 212408</strain>
    </source>
</reference>
<proteinExistence type="predicted"/>
<sequence length="332" mass="38108">MSAQPITTFNTNTQEGSVHEVVLGCDKLWAMGQEEAIRRLSDRRSPSSNNYELVADFSARAARIAAAYASFYLEQGEDGKPELKGRFYWMGLAAFASKQVRCGLDFIPNEPYLLMTPLMVQPALRIGKNFLGEGNFWLFQDIFVWHWFYRKYPDQFEECAPERDVGSFEGQIKASVESLPWADDALPILKGLRVTKFITQAFIEIQKVETLPSGPQQLKMRFLSLISIADHEQRLILQPLIYDHPRFQETLEMQASFEWAPFVPVRVAAFSAACDVEQPELKVRMTEGELYDESDRMVFISDIAAQYDFLMQTKTDYMEGEMRAISKWANAR</sequence>
<dbReference type="InterPro" id="IPR019658">
    <property type="entry name" value="DUF2515"/>
</dbReference>
<reference evidence="1 2" key="2">
    <citation type="journal article" date="2023" name="Plant Pathol.">
        <title>Dismantling and reorganizing Pseudomonas marginalis sensu#lato.</title>
        <authorList>
            <person name="Sawada H."/>
            <person name="Fujikawa T."/>
            <person name="Satou M."/>
        </authorList>
    </citation>
    <scope>NUCLEOTIDE SEQUENCE [LARGE SCALE GENOMIC DNA]</scope>
    <source>
        <strain evidence="1 2">MAFF 212408</strain>
    </source>
</reference>